<gene>
    <name evidence="2" type="ORF">JZ786_03050</name>
</gene>
<sequence length="192" mass="21637">MRRFRPRSTRPGRLWPWLLIWAVLVIVYLVWIGSPKMNTKGATLTHAVTRSTAELSITVMTWRWHGKPVYALSNHGVALSHVNVYNWAEDQLPVLYVGRQLPADFLTKTPVGGPYHVPHLTTMWFVSSAPPPTIFTVTWDAQGKVRFTTIRVRGSNPHQVSNPTPPAQNAASQTAVIRLRGHSWKLSFIGNL</sequence>
<accession>A0A9X7W074</accession>
<proteinExistence type="predicted"/>
<dbReference type="KEGG" id="afx:JZ786_03050"/>
<evidence type="ECO:0000256" key="1">
    <source>
        <dbReference type="SAM" id="Phobius"/>
    </source>
</evidence>
<keyword evidence="1" id="KW-0472">Membrane</keyword>
<keyword evidence="1" id="KW-0812">Transmembrane</keyword>
<evidence type="ECO:0000313" key="3">
    <source>
        <dbReference type="Proteomes" id="UP000663505"/>
    </source>
</evidence>
<name>A0A9X7W074_9BACL</name>
<dbReference type="RefSeq" id="WP_206657358.1">
    <property type="nucleotide sequence ID" value="NZ_CP071182.1"/>
</dbReference>
<keyword evidence="3" id="KW-1185">Reference proteome</keyword>
<dbReference type="Proteomes" id="UP000663505">
    <property type="component" value="Chromosome"/>
</dbReference>
<dbReference type="EMBL" id="CP071182">
    <property type="protein sequence ID" value="QSO48022.1"/>
    <property type="molecule type" value="Genomic_DNA"/>
</dbReference>
<reference evidence="2 3" key="1">
    <citation type="submission" date="2021-02" db="EMBL/GenBank/DDBJ databases">
        <title>Alicyclobacillus curvatus sp. nov. and Alicyclobacillus mengziensis sp. nov., two acidophilic bacteria isolated from acid mine drainage.</title>
        <authorList>
            <person name="Huang Y."/>
        </authorList>
    </citation>
    <scope>NUCLEOTIDE SEQUENCE [LARGE SCALE GENOMIC DNA]</scope>
    <source>
        <strain evidence="2 3">S30H14</strain>
    </source>
</reference>
<keyword evidence="1" id="KW-1133">Transmembrane helix</keyword>
<evidence type="ECO:0000313" key="2">
    <source>
        <dbReference type="EMBL" id="QSO48022.1"/>
    </source>
</evidence>
<organism evidence="2 3">
    <name type="scientific">Alicyclobacillus mengziensis</name>
    <dbReference type="NCBI Taxonomy" id="2931921"/>
    <lineage>
        <taxon>Bacteria</taxon>
        <taxon>Bacillati</taxon>
        <taxon>Bacillota</taxon>
        <taxon>Bacilli</taxon>
        <taxon>Bacillales</taxon>
        <taxon>Alicyclobacillaceae</taxon>
        <taxon>Alicyclobacillus</taxon>
    </lineage>
</organism>
<feature type="transmembrane region" description="Helical" evidence="1">
    <location>
        <begin position="12"/>
        <end position="31"/>
    </location>
</feature>
<protein>
    <submittedName>
        <fullName evidence="2">Uncharacterized protein</fullName>
    </submittedName>
</protein>
<dbReference type="AlphaFoldDB" id="A0A9X7W074"/>